<dbReference type="EMBL" id="KI894019">
    <property type="protein sequence ID" value="OCF27864.1"/>
    <property type="molecule type" value="Genomic_DNA"/>
</dbReference>
<accession>A0A1B9GA06</accession>
<dbReference type="GeneID" id="30207113"/>
<feature type="transmembrane region" description="Helical" evidence="8">
    <location>
        <begin position="432"/>
        <end position="455"/>
    </location>
</feature>
<evidence type="ECO:0000256" key="1">
    <source>
        <dbReference type="ARBA" id="ARBA00004479"/>
    </source>
</evidence>
<comment type="subunit">
    <text evidence="8">Component of the oligosaccharyltransferase (OST) complex.</text>
</comment>
<keyword evidence="6 8" id="KW-1133">Transmembrane helix</keyword>
<dbReference type="VEuPathDB" id="FungiDB:I302_02714"/>
<comment type="similarity">
    <text evidence="3 8">Belongs to the DDOST 48 kDa subunit family.</text>
</comment>
<dbReference type="Pfam" id="PF03345">
    <property type="entry name" value="OST48_N"/>
    <property type="match status" value="1"/>
</dbReference>
<keyword evidence="7 8" id="KW-0472">Membrane</keyword>
<keyword evidence="4 8" id="KW-0812">Transmembrane</keyword>
<proteinExistence type="inferred from homology"/>
<dbReference type="InterPro" id="IPR055459">
    <property type="entry name" value="OST48_MD"/>
</dbReference>
<keyword evidence="11" id="KW-0808">Transferase</keyword>
<dbReference type="GO" id="GO:0018279">
    <property type="term" value="P:protein N-linked glycosylation via asparagine"/>
    <property type="evidence" value="ECO:0007669"/>
    <property type="project" value="UniProtKB-UniRule"/>
</dbReference>
<dbReference type="AlphaFoldDB" id="A0A1B9GA06"/>
<evidence type="ECO:0000313" key="11">
    <source>
        <dbReference type="EMBL" id="OCF27864.1"/>
    </source>
</evidence>
<gene>
    <name evidence="11" type="ORF">I302_02714</name>
    <name evidence="12" type="ORF">I302_104009</name>
</gene>
<protein>
    <recommendedName>
        <fullName evidence="8">Dolichyl-diphosphooligosaccharide--protein glycosyltransferase subunit WBP1</fullName>
        <shortName evidence="8">Oligosaccharyl transferase subunit WBP1</shortName>
    </recommendedName>
</protein>
<evidence type="ECO:0000256" key="8">
    <source>
        <dbReference type="RuleBase" id="RU361142"/>
    </source>
</evidence>
<dbReference type="KEGG" id="kbi:30207113"/>
<dbReference type="RefSeq" id="XP_019048934.1">
    <property type="nucleotide sequence ID" value="XM_019189372.1"/>
</dbReference>
<feature type="domain" description="OST48 N-terminal" evidence="9">
    <location>
        <begin position="27"/>
        <end position="293"/>
    </location>
</feature>
<dbReference type="InterPro" id="IPR005013">
    <property type="entry name" value="DDOST_48_kDa_subunit"/>
</dbReference>
<feature type="signal peptide" evidence="8">
    <location>
        <begin position="1"/>
        <end position="25"/>
    </location>
</feature>
<dbReference type="OrthoDB" id="29105at2759"/>
<feature type="chain" id="PRO_5042304756" description="Dolichyl-diphosphooligosaccharide--protein glycosyltransferase subunit WBP1" evidence="8">
    <location>
        <begin position="26"/>
        <end position="469"/>
    </location>
</feature>
<reference evidence="11" key="3">
    <citation type="submission" date="2014-01" db="EMBL/GenBank/DDBJ databases">
        <title>Evolution of pathogenesis and genome organization in the Tremellales.</title>
        <authorList>
            <person name="Cuomo C."/>
            <person name="Litvintseva A."/>
            <person name="Heitman J."/>
            <person name="Chen Y."/>
            <person name="Sun S."/>
            <person name="Springer D."/>
            <person name="Dromer F."/>
            <person name="Young S."/>
            <person name="Zeng Q."/>
            <person name="Chapman S."/>
            <person name="Gujja S."/>
            <person name="Saif S."/>
            <person name="Birren B."/>
        </authorList>
    </citation>
    <scope>NUCLEOTIDE SEQUENCE</scope>
    <source>
        <strain evidence="11">CBS 10118</strain>
    </source>
</reference>
<evidence type="ECO:0000313" key="12">
    <source>
        <dbReference type="EMBL" id="WVW82004.1"/>
    </source>
</evidence>
<reference evidence="12" key="2">
    <citation type="submission" date="2013-07" db="EMBL/GenBank/DDBJ databases">
        <authorList>
            <consortium name="The Broad Institute Genome Sequencing Platform"/>
            <person name="Cuomo C."/>
            <person name="Litvintseva A."/>
            <person name="Chen Y."/>
            <person name="Heitman J."/>
            <person name="Sun S."/>
            <person name="Springer D."/>
            <person name="Dromer F."/>
            <person name="Young S.K."/>
            <person name="Zeng Q."/>
            <person name="Gargeya S."/>
            <person name="Fitzgerald M."/>
            <person name="Abouelleil A."/>
            <person name="Alvarado L."/>
            <person name="Berlin A.M."/>
            <person name="Chapman S.B."/>
            <person name="Dewar J."/>
            <person name="Goldberg J."/>
            <person name="Griggs A."/>
            <person name="Gujja S."/>
            <person name="Hansen M."/>
            <person name="Howarth C."/>
            <person name="Imamovic A."/>
            <person name="Larimer J."/>
            <person name="McCowan C."/>
            <person name="Murphy C."/>
            <person name="Pearson M."/>
            <person name="Priest M."/>
            <person name="Roberts A."/>
            <person name="Saif S."/>
            <person name="Shea T."/>
            <person name="Sykes S."/>
            <person name="Wortman J."/>
            <person name="Nusbaum C."/>
            <person name="Birren B."/>
        </authorList>
    </citation>
    <scope>NUCLEOTIDE SEQUENCE</scope>
    <source>
        <strain evidence="12">CBS 10118</strain>
    </source>
</reference>
<reference evidence="12" key="4">
    <citation type="submission" date="2024-02" db="EMBL/GenBank/DDBJ databases">
        <title>Comparative genomics of Cryptococcus and Kwoniella reveals pathogenesis evolution and contrasting modes of karyotype evolution via chromosome fusion or intercentromeric recombination.</title>
        <authorList>
            <person name="Coelho M.A."/>
            <person name="David-Palma M."/>
            <person name="Shea T."/>
            <person name="Bowers K."/>
            <person name="McGinley-Smith S."/>
            <person name="Mohammad A.W."/>
            <person name="Gnirke A."/>
            <person name="Yurkov A.M."/>
            <person name="Nowrousian M."/>
            <person name="Sun S."/>
            <person name="Cuomo C.A."/>
            <person name="Heitman J."/>
        </authorList>
    </citation>
    <scope>NUCLEOTIDE SEQUENCE</scope>
    <source>
        <strain evidence="12">CBS 10118</strain>
    </source>
</reference>
<keyword evidence="13" id="KW-1185">Reference proteome</keyword>
<dbReference type="UniPathway" id="UPA00378"/>
<dbReference type="PANTHER" id="PTHR10830:SF0">
    <property type="entry name" value="DOLICHYL-DIPHOSPHOOLIGOSACCHARIDE--PROTEIN GLYCOSYLTRANSFERASE 48 KDA SUBUNIT"/>
    <property type="match status" value="1"/>
</dbReference>
<dbReference type="STRING" id="1296100.A0A1B9GA06"/>
<evidence type="ECO:0000259" key="9">
    <source>
        <dbReference type="Pfam" id="PF03345"/>
    </source>
</evidence>
<reference evidence="11" key="1">
    <citation type="submission" date="2013-07" db="EMBL/GenBank/DDBJ databases">
        <title>The Genome Sequence of Cryptococcus bestiolae CBS10118.</title>
        <authorList>
            <consortium name="The Broad Institute Genome Sequencing Platform"/>
            <person name="Cuomo C."/>
            <person name="Litvintseva A."/>
            <person name="Chen Y."/>
            <person name="Heitman J."/>
            <person name="Sun S."/>
            <person name="Springer D."/>
            <person name="Dromer F."/>
            <person name="Young S.K."/>
            <person name="Zeng Q."/>
            <person name="Gargeya S."/>
            <person name="Fitzgerald M."/>
            <person name="Abouelleil A."/>
            <person name="Alvarado L."/>
            <person name="Berlin A.M."/>
            <person name="Chapman S.B."/>
            <person name="Dewar J."/>
            <person name="Goldberg J."/>
            <person name="Griggs A."/>
            <person name="Gujja S."/>
            <person name="Hansen M."/>
            <person name="Howarth C."/>
            <person name="Imamovic A."/>
            <person name="Larimer J."/>
            <person name="McCowan C."/>
            <person name="Murphy C."/>
            <person name="Pearson M."/>
            <person name="Priest M."/>
            <person name="Roberts A."/>
            <person name="Saif S."/>
            <person name="Shea T."/>
            <person name="Sykes S."/>
            <person name="Wortman J."/>
            <person name="Nusbaum C."/>
            <person name="Birren B."/>
        </authorList>
    </citation>
    <scope>NUCLEOTIDE SEQUENCE [LARGE SCALE GENOMIC DNA]</scope>
    <source>
        <strain evidence="11">CBS 10118</strain>
    </source>
</reference>
<dbReference type="GO" id="GO:0016740">
    <property type="term" value="F:transferase activity"/>
    <property type="evidence" value="ECO:0007669"/>
    <property type="project" value="UniProtKB-KW"/>
</dbReference>
<comment type="function">
    <text evidence="8">Subunit of the oligosaccharyl transferase (OST) complex that catalyzes the initial transfer of a defined glycan (Glc(3)Man(9)GlcNAc(2) in eukaryotes) from the lipid carrier dolichol-pyrophosphate to an asparagine residue within an Asn-X-Ser/Thr consensus motif in nascent polypeptide chains, the first step in protein N-glycosylation. N-glycosylation occurs cotranslationally and the complex associates with the Sec61 complex at the channel-forming translocon complex that mediates protein translocation across the endoplasmic reticulum (ER).</text>
</comment>
<dbReference type="EMBL" id="CP144542">
    <property type="protein sequence ID" value="WVW82004.1"/>
    <property type="molecule type" value="Genomic_DNA"/>
</dbReference>
<evidence type="ECO:0000256" key="4">
    <source>
        <dbReference type="ARBA" id="ARBA00022692"/>
    </source>
</evidence>
<evidence type="ECO:0000259" key="10">
    <source>
        <dbReference type="Pfam" id="PF23358"/>
    </source>
</evidence>
<keyword evidence="5 8" id="KW-0256">Endoplasmic reticulum</keyword>
<evidence type="ECO:0000256" key="2">
    <source>
        <dbReference type="ARBA" id="ARBA00004922"/>
    </source>
</evidence>
<dbReference type="GO" id="GO:0008250">
    <property type="term" value="C:oligosaccharyltransferase complex"/>
    <property type="evidence" value="ECO:0007669"/>
    <property type="project" value="TreeGrafter"/>
</dbReference>
<organism evidence="11">
    <name type="scientific">Kwoniella bestiolae CBS 10118</name>
    <dbReference type="NCBI Taxonomy" id="1296100"/>
    <lineage>
        <taxon>Eukaryota</taxon>
        <taxon>Fungi</taxon>
        <taxon>Dikarya</taxon>
        <taxon>Basidiomycota</taxon>
        <taxon>Agaricomycotina</taxon>
        <taxon>Tremellomycetes</taxon>
        <taxon>Tremellales</taxon>
        <taxon>Cryptococcaceae</taxon>
        <taxon>Kwoniella</taxon>
    </lineage>
</organism>
<evidence type="ECO:0000256" key="3">
    <source>
        <dbReference type="ARBA" id="ARBA00008743"/>
    </source>
</evidence>
<keyword evidence="8" id="KW-0732">Signal</keyword>
<dbReference type="InterPro" id="IPR055457">
    <property type="entry name" value="OST48_N"/>
</dbReference>
<feature type="domain" description="OST48 middle" evidence="10">
    <location>
        <begin position="307"/>
        <end position="454"/>
    </location>
</feature>
<evidence type="ECO:0000256" key="5">
    <source>
        <dbReference type="ARBA" id="ARBA00022824"/>
    </source>
</evidence>
<name>A0A1B9GA06_9TREE</name>
<evidence type="ECO:0000256" key="6">
    <source>
        <dbReference type="ARBA" id="ARBA00022989"/>
    </source>
</evidence>
<evidence type="ECO:0000256" key="7">
    <source>
        <dbReference type="ARBA" id="ARBA00023136"/>
    </source>
</evidence>
<dbReference type="Pfam" id="PF23358">
    <property type="entry name" value="OST48_MD"/>
    <property type="match status" value="1"/>
</dbReference>
<sequence length="469" mass="52137">MRPSSLLLAPILSLLSLVAARSATGDRVLVVLESSVTKDDYSNFWKSLQDRGFELTFKEPKDRDAELVKYGELKYDHLVMFAPGAKTYSPTLSPKSILHAQFAGLNTLYVLSPDLTETNKEFLREYDLEFIDSPSTLIDPFNHPVDSPSSTVLLSPTSELVPNNGETLSSTTLSGGPIVYPSGIVHTTGENPYLIDILHSTKYSYIGDDKVISSDEAEVEKSLGSKNSKDAILNGRKATLVSALQTRDNARVGFVGSAEMIKDVWWDGKVKTKDGKSIKTGNAGFISDLSKWIFQETGVVKIVDSTHYRKGETEPRELYTKKDEITYSLTLAKHYTTANGTSAWGPFEVDDLQLDFTMLDPHVRTSLNQDNSVSVEQGTNYKAKFAAPDRHGVFKFVVEYWRPGWSYIRSSQTASVVPLRHDEYPRFIVGAWPYYIAACSTSITFLAFCALWVSLGEGDKDRKGKKKAE</sequence>
<dbReference type="PANTHER" id="PTHR10830">
    <property type="entry name" value="DOLICHYL-DIPHOSPHOOLIGOSACCHARIDE--PROTEIN GLYCOSYLTRANSFERASE 48 KDA SUBUNIT"/>
    <property type="match status" value="1"/>
</dbReference>
<evidence type="ECO:0000313" key="13">
    <source>
        <dbReference type="Proteomes" id="UP000092730"/>
    </source>
</evidence>
<dbReference type="Proteomes" id="UP000092730">
    <property type="component" value="Chromosome 2"/>
</dbReference>
<comment type="pathway">
    <text evidence="2 8">Protein modification; protein glycosylation.</text>
</comment>
<comment type="subcellular location">
    <subcellularLocation>
        <location evidence="8">Endoplasmic reticulum membrane</location>
        <topology evidence="8">Single-pass type I membrane protein</topology>
    </subcellularLocation>
    <subcellularLocation>
        <location evidence="1">Membrane</location>
        <topology evidence="1">Single-pass type I membrane protein</topology>
    </subcellularLocation>
</comment>